<dbReference type="EC" id="3.1.1.29" evidence="1 8"/>
<evidence type="ECO:0000256" key="5">
    <source>
        <dbReference type="ARBA" id="ARBA00038063"/>
    </source>
</evidence>
<comment type="similarity">
    <text evidence="5 8 10">Belongs to the PTH family.</text>
</comment>
<evidence type="ECO:0000256" key="1">
    <source>
        <dbReference type="ARBA" id="ARBA00013260"/>
    </source>
</evidence>
<dbReference type="NCBIfam" id="TIGR00447">
    <property type="entry name" value="pth"/>
    <property type="match status" value="1"/>
</dbReference>
<dbReference type="PROSITE" id="PS01196">
    <property type="entry name" value="PEPT_TRNA_HYDROL_2"/>
    <property type="match status" value="1"/>
</dbReference>
<feature type="site" description="Discriminates between blocked and unblocked aminoacyl-tRNA" evidence="8">
    <location>
        <position position="30"/>
    </location>
</feature>
<dbReference type="EMBL" id="FOIM01000017">
    <property type="protein sequence ID" value="SET85839.1"/>
    <property type="molecule type" value="Genomic_DNA"/>
</dbReference>
<dbReference type="STRING" id="460384.SAMN05216313_11718"/>
<dbReference type="InterPro" id="IPR001328">
    <property type="entry name" value="Pept_tRNA_hydro"/>
</dbReference>
<feature type="active site" description="Proton acceptor" evidence="8">
    <location>
        <position position="40"/>
    </location>
</feature>
<dbReference type="CDD" id="cd00462">
    <property type="entry name" value="PTH"/>
    <property type="match status" value="1"/>
</dbReference>
<dbReference type="SUPFAM" id="SSF53178">
    <property type="entry name" value="Peptidyl-tRNA hydrolase-like"/>
    <property type="match status" value="1"/>
</dbReference>
<dbReference type="PROSITE" id="PS01195">
    <property type="entry name" value="PEPT_TRNA_HYDROL_1"/>
    <property type="match status" value="1"/>
</dbReference>
<name>A0A1I0HPY0_9FIRM</name>
<evidence type="ECO:0000256" key="7">
    <source>
        <dbReference type="ARBA" id="ARBA00050038"/>
    </source>
</evidence>
<evidence type="ECO:0000256" key="2">
    <source>
        <dbReference type="ARBA" id="ARBA00022555"/>
    </source>
</evidence>
<keyword evidence="3 8" id="KW-0378">Hydrolase</keyword>
<dbReference type="GO" id="GO:0000049">
    <property type="term" value="F:tRNA binding"/>
    <property type="evidence" value="ECO:0007669"/>
    <property type="project" value="UniProtKB-UniRule"/>
</dbReference>
<feature type="site" description="Stabilizes the basic form of H active site to accept a proton" evidence="8">
    <location>
        <position position="112"/>
    </location>
</feature>
<comment type="subcellular location">
    <subcellularLocation>
        <location evidence="8">Cytoplasm</location>
    </subcellularLocation>
</comment>
<comment type="function">
    <text evidence="8">Hydrolyzes ribosome-free peptidyl-tRNAs (with 1 or more amino acids incorporated), which drop off the ribosome during protein synthesis, or as a result of ribosome stalling.</text>
</comment>
<evidence type="ECO:0000256" key="6">
    <source>
        <dbReference type="ARBA" id="ARBA00048707"/>
    </source>
</evidence>
<dbReference type="AlphaFoldDB" id="A0A1I0HPY0"/>
<dbReference type="GO" id="GO:0005737">
    <property type="term" value="C:cytoplasm"/>
    <property type="evidence" value="ECO:0007669"/>
    <property type="project" value="UniProtKB-SubCell"/>
</dbReference>
<dbReference type="Proteomes" id="UP000198508">
    <property type="component" value="Unassembled WGS sequence"/>
</dbReference>
<dbReference type="GO" id="GO:0004045">
    <property type="term" value="F:peptidyl-tRNA hydrolase activity"/>
    <property type="evidence" value="ECO:0007669"/>
    <property type="project" value="UniProtKB-UniRule"/>
</dbReference>
<evidence type="ECO:0000256" key="8">
    <source>
        <dbReference type="HAMAP-Rule" id="MF_00083"/>
    </source>
</evidence>
<feature type="binding site" evidence="8">
    <location>
        <position position="133"/>
    </location>
    <ligand>
        <name>tRNA</name>
        <dbReference type="ChEBI" id="CHEBI:17843"/>
    </ligand>
</feature>
<feature type="binding site" evidence="8">
    <location>
        <position position="35"/>
    </location>
    <ligand>
        <name>tRNA</name>
        <dbReference type="ChEBI" id="CHEBI:17843"/>
    </ligand>
</feature>
<keyword evidence="4 8" id="KW-0694">RNA-binding</keyword>
<evidence type="ECO:0000313" key="12">
    <source>
        <dbReference type="Proteomes" id="UP000198508"/>
    </source>
</evidence>
<keyword evidence="12" id="KW-1185">Reference proteome</keyword>
<dbReference type="PANTHER" id="PTHR17224:SF1">
    <property type="entry name" value="PEPTIDYL-TRNA HYDROLASE"/>
    <property type="match status" value="1"/>
</dbReference>
<comment type="subunit">
    <text evidence="8">Monomer.</text>
</comment>
<organism evidence="11 12">
    <name type="scientific">Enterocloster lavalensis</name>
    <dbReference type="NCBI Taxonomy" id="460384"/>
    <lineage>
        <taxon>Bacteria</taxon>
        <taxon>Bacillati</taxon>
        <taxon>Bacillota</taxon>
        <taxon>Clostridia</taxon>
        <taxon>Lachnospirales</taxon>
        <taxon>Lachnospiraceae</taxon>
        <taxon>Enterocloster</taxon>
    </lineage>
</organism>
<dbReference type="Pfam" id="PF01195">
    <property type="entry name" value="Pept_tRNA_hydro"/>
    <property type="match status" value="1"/>
</dbReference>
<proteinExistence type="inferred from homology"/>
<protein>
    <recommendedName>
        <fullName evidence="7 8">Peptidyl-tRNA hydrolase</fullName>
        <shortName evidence="8">Pth</shortName>
        <ecNumber evidence="1 8">3.1.1.29</ecNumber>
    </recommendedName>
</protein>
<sequence length="212" mass="23641">MSGFLERIKGVFHRKEEDEKAMYIIAGLGNPTKEYEKTRHNVGFEVIDVLADRLFTSVDEKKFKGYYGKAVIGGEKVILLKPQTFMNLSGESVRAAADFYKVDPDHIIVVYDDVSLDVGQLRIRTKGSAGGHNGIKNIIAHLGTQEFPRIKVGVGNKPPRMDLADYVLGRFPKEERGLMEDAFKEAAEAVEVLVKEGAGIAMNRFNGHKEKE</sequence>
<dbReference type="HAMAP" id="MF_00083">
    <property type="entry name" value="Pept_tRNA_hydro_bact"/>
    <property type="match status" value="1"/>
</dbReference>
<comment type="function">
    <text evidence="8">Catalyzes the release of premature peptidyl moieties from peptidyl-tRNA molecules trapped in stalled 50S ribosomal subunits, and thus maintains levels of free tRNAs and 50S ribosomes.</text>
</comment>
<accession>A0A1I0HPY0</accession>
<dbReference type="Gene3D" id="3.40.50.1470">
    <property type="entry name" value="Peptidyl-tRNA hydrolase"/>
    <property type="match status" value="1"/>
</dbReference>
<keyword evidence="2 8" id="KW-0820">tRNA-binding</keyword>
<evidence type="ECO:0000256" key="10">
    <source>
        <dbReference type="RuleBase" id="RU004320"/>
    </source>
</evidence>
<dbReference type="GO" id="GO:0072344">
    <property type="term" value="P:rescue of stalled ribosome"/>
    <property type="evidence" value="ECO:0007669"/>
    <property type="project" value="UniProtKB-UniRule"/>
</dbReference>
<dbReference type="InterPro" id="IPR018171">
    <property type="entry name" value="Pept_tRNA_hydro_CS"/>
</dbReference>
<dbReference type="RefSeq" id="WP_092365705.1">
    <property type="nucleotide sequence ID" value="NZ_CAJJSN010000005.1"/>
</dbReference>
<dbReference type="GO" id="GO:0006515">
    <property type="term" value="P:protein quality control for misfolded or incompletely synthesized proteins"/>
    <property type="evidence" value="ECO:0007669"/>
    <property type="project" value="UniProtKB-UniRule"/>
</dbReference>
<gene>
    <name evidence="8" type="primary">pth</name>
    <name evidence="11" type="ORF">SAMN05216313_11718</name>
</gene>
<feature type="binding site" evidence="8">
    <location>
        <position position="87"/>
    </location>
    <ligand>
        <name>tRNA</name>
        <dbReference type="ChEBI" id="CHEBI:17843"/>
    </ligand>
</feature>
<keyword evidence="8" id="KW-0963">Cytoplasm</keyword>
<feature type="binding site" evidence="8">
    <location>
        <position position="85"/>
    </location>
    <ligand>
        <name>tRNA</name>
        <dbReference type="ChEBI" id="CHEBI:17843"/>
    </ligand>
</feature>
<evidence type="ECO:0000256" key="3">
    <source>
        <dbReference type="ARBA" id="ARBA00022801"/>
    </source>
</evidence>
<evidence type="ECO:0000256" key="9">
    <source>
        <dbReference type="RuleBase" id="RU000673"/>
    </source>
</evidence>
<comment type="catalytic activity">
    <reaction evidence="6 8 9">
        <text>an N-acyl-L-alpha-aminoacyl-tRNA + H2O = an N-acyl-L-amino acid + a tRNA + H(+)</text>
        <dbReference type="Rhea" id="RHEA:54448"/>
        <dbReference type="Rhea" id="RHEA-COMP:10123"/>
        <dbReference type="Rhea" id="RHEA-COMP:13883"/>
        <dbReference type="ChEBI" id="CHEBI:15377"/>
        <dbReference type="ChEBI" id="CHEBI:15378"/>
        <dbReference type="ChEBI" id="CHEBI:59874"/>
        <dbReference type="ChEBI" id="CHEBI:78442"/>
        <dbReference type="ChEBI" id="CHEBI:138191"/>
        <dbReference type="EC" id="3.1.1.29"/>
    </reaction>
</comment>
<reference evidence="12" key="1">
    <citation type="submission" date="2016-10" db="EMBL/GenBank/DDBJ databases">
        <authorList>
            <person name="Varghese N."/>
            <person name="Submissions S."/>
        </authorList>
    </citation>
    <scope>NUCLEOTIDE SEQUENCE [LARGE SCALE GENOMIC DNA]</scope>
    <source>
        <strain evidence="12">NLAE-zl-G277</strain>
    </source>
</reference>
<dbReference type="InterPro" id="IPR036416">
    <property type="entry name" value="Pept_tRNA_hydro_sf"/>
</dbReference>
<dbReference type="PANTHER" id="PTHR17224">
    <property type="entry name" value="PEPTIDYL-TRNA HYDROLASE"/>
    <property type="match status" value="1"/>
</dbReference>
<evidence type="ECO:0000313" key="11">
    <source>
        <dbReference type="EMBL" id="SET85839.1"/>
    </source>
</evidence>
<dbReference type="FunFam" id="3.40.50.1470:FF:000001">
    <property type="entry name" value="Peptidyl-tRNA hydrolase"/>
    <property type="match status" value="1"/>
</dbReference>
<evidence type="ECO:0000256" key="4">
    <source>
        <dbReference type="ARBA" id="ARBA00022884"/>
    </source>
</evidence>